<dbReference type="Proteomes" id="UP001172673">
    <property type="component" value="Unassembled WGS sequence"/>
</dbReference>
<gene>
    <name evidence="2" type="ORF">H2200_009415</name>
</gene>
<comment type="caution">
    <text evidence="2">The sequence shown here is derived from an EMBL/GenBank/DDBJ whole genome shotgun (WGS) entry which is preliminary data.</text>
</comment>
<feature type="region of interest" description="Disordered" evidence="1">
    <location>
        <begin position="36"/>
        <end position="136"/>
    </location>
</feature>
<evidence type="ECO:0000313" key="2">
    <source>
        <dbReference type="EMBL" id="KAJ9606454.1"/>
    </source>
</evidence>
<dbReference type="EMBL" id="JAPDRK010000014">
    <property type="protein sequence ID" value="KAJ9606454.1"/>
    <property type="molecule type" value="Genomic_DNA"/>
</dbReference>
<reference evidence="2" key="1">
    <citation type="submission" date="2022-10" db="EMBL/GenBank/DDBJ databases">
        <title>Culturing micro-colonial fungi from biological soil crusts in the Mojave desert and describing Neophaeococcomyces mojavensis, and introducing the new genera and species Taxawa tesnikishii.</title>
        <authorList>
            <person name="Kurbessoian T."/>
            <person name="Stajich J.E."/>
        </authorList>
    </citation>
    <scope>NUCLEOTIDE SEQUENCE</scope>
    <source>
        <strain evidence="2">TK_41</strain>
    </source>
</reference>
<protein>
    <submittedName>
        <fullName evidence="2">Uncharacterized protein</fullName>
    </submittedName>
</protein>
<sequence length="144" mass="16387">MPELNAGTGLRQLKVLRGHMFHWIYHAFLPPSCLRPSCSGRSDEPPEDNIIPALEHNGDPSDAALDHDGNTRPLKHNSDFKHELSEHVDNLKHPERDHNLKLSERDDNLKLPKRDDNLKLPEHDDEPPSGKHDLNILLLCKRGS</sequence>
<name>A0AA38X425_9EURO</name>
<evidence type="ECO:0000256" key="1">
    <source>
        <dbReference type="SAM" id="MobiDB-lite"/>
    </source>
</evidence>
<accession>A0AA38X425</accession>
<organism evidence="2 3">
    <name type="scientific">Cladophialophora chaetospira</name>
    <dbReference type="NCBI Taxonomy" id="386627"/>
    <lineage>
        <taxon>Eukaryota</taxon>
        <taxon>Fungi</taxon>
        <taxon>Dikarya</taxon>
        <taxon>Ascomycota</taxon>
        <taxon>Pezizomycotina</taxon>
        <taxon>Eurotiomycetes</taxon>
        <taxon>Chaetothyriomycetidae</taxon>
        <taxon>Chaetothyriales</taxon>
        <taxon>Herpotrichiellaceae</taxon>
        <taxon>Cladophialophora</taxon>
    </lineage>
</organism>
<dbReference type="AlphaFoldDB" id="A0AA38X425"/>
<proteinExistence type="predicted"/>
<keyword evidence="3" id="KW-1185">Reference proteome</keyword>
<feature type="compositionally biased region" description="Basic and acidic residues" evidence="1">
    <location>
        <begin position="56"/>
        <end position="134"/>
    </location>
</feature>
<evidence type="ECO:0000313" key="3">
    <source>
        <dbReference type="Proteomes" id="UP001172673"/>
    </source>
</evidence>